<evidence type="ECO:0000256" key="4">
    <source>
        <dbReference type="ARBA" id="ARBA00022553"/>
    </source>
</evidence>
<dbReference type="GO" id="GO:0009401">
    <property type="term" value="P:phosphoenolpyruvate-dependent sugar phosphotransferase system"/>
    <property type="evidence" value="ECO:0007669"/>
    <property type="project" value="UniProtKB-KW"/>
</dbReference>
<gene>
    <name evidence="12" type="primary">ulaC_1</name>
    <name evidence="12" type="ORF">BN1080_00325</name>
</gene>
<evidence type="ECO:0000256" key="2">
    <source>
        <dbReference type="ARBA" id="ARBA00022448"/>
    </source>
</evidence>
<evidence type="ECO:0000256" key="1">
    <source>
        <dbReference type="ARBA" id="ARBA00004496"/>
    </source>
</evidence>
<dbReference type="EMBL" id="CCXS01000001">
    <property type="protein sequence ID" value="CEG21415.1"/>
    <property type="molecule type" value="Genomic_DNA"/>
</dbReference>
<dbReference type="PANTHER" id="PTHR36203">
    <property type="entry name" value="ASCORBATE-SPECIFIC PTS SYSTEM EIIA COMPONENT"/>
    <property type="match status" value="1"/>
</dbReference>
<name>A0A098EI05_9BACL</name>
<proteinExistence type="predicted"/>
<dbReference type="PANTHER" id="PTHR36203:SF1">
    <property type="entry name" value="ASCORBATE-SPECIFIC PTS SYSTEM EIIA COMPONENT"/>
    <property type="match status" value="1"/>
</dbReference>
<keyword evidence="3" id="KW-0963">Cytoplasm</keyword>
<dbReference type="InterPro" id="IPR002178">
    <property type="entry name" value="PTS_EIIA_type-2_dom"/>
</dbReference>
<evidence type="ECO:0000259" key="11">
    <source>
        <dbReference type="PROSITE" id="PS51094"/>
    </source>
</evidence>
<evidence type="ECO:0000256" key="3">
    <source>
        <dbReference type="ARBA" id="ARBA00022490"/>
    </source>
</evidence>
<dbReference type="PROSITE" id="PS51094">
    <property type="entry name" value="PTS_EIIA_TYPE_2"/>
    <property type="match status" value="1"/>
</dbReference>
<evidence type="ECO:0000256" key="7">
    <source>
        <dbReference type="ARBA" id="ARBA00022777"/>
    </source>
</evidence>
<feature type="domain" description="PTS EIIA type-2" evidence="11">
    <location>
        <begin position="4"/>
        <end position="147"/>
    </location>
</feature>
<reference evidence="12 13" key="1">
    <citation type="submission" date="2014-09" db="EMBL/GenBank/DDBJ databases">
        <authorList>
            <person name="Urmite Genomes Urmite Genomes"/>
        </authorList>
    </citation>
    <scope>NUCLEOTIDE SEQUENCE [LARGE SCALE GENOMIC DNA]</scope>
    <source>
        <strain evidence="12 13">ES2</strain>
    </source>
</reference>
<dbReference type="InterPro" id="IPR051351">
    <property type="entry name" value="Ascorbate-PTS_EIIA_comp"/>
</dbReference>
<evidence type="ECO:0000256" key="8">
    <source>
        <dbReference type="ARBA" id="ARBA00037387"/>
    </source>
</evidence>
<dbReference type="RefSeq" id="WP_052649888.1">
    <property type="nucleotide sequence ID" value="NZ_CCXS01000001.1"/>
</dbReference>
<dbReference type="STRING" id="1499687.BN1080_00325"/>
<evidence type="ECO:0000256" key="10">
    <source>
        <dbReference type="ARBA" id="ARBA00042072"/>
    </source>
</evidence>
<evidence type="ECO:0000256" key="5">
    <source>
        <dbReference type="ARBA" id="ARBA00022679"/>
    </source>
</evidence>
<dbReference type="SUPFAM" id="SSF55804">
    <property type="entry name" value="Phoshotransferase/anion transport protein"/>
    <property type="match status" value="1"/>
</dbReference>
<sequence>MLEELVNTEDIELGLQTNDWEDAIRKSSRRLLEKGAIEQRYVESMIDVVKETGPYFVLGNHIALAHTRPENGATKLGMSFTTLNPPIEFGSENFDPIKLIITFSATDSKAHLLVMSELASILSDEEILEELFRSKTEEAFLSTLINALDE</sequence>
<dbReference type="OrthoDB" id="369398at2"/>
<keyword evidence="6" id="KW-0598">Phosphotransferase system</keyword>
<evidence type="ECO:0000256" key="6">
    <source>
        <dbReference type="ARBA" id="ARBA00022683"/>
    </source>
</evidence>
<keyword evidence="4" id="KW-0597">Phosphoprotein</keyword>
<evidence type="ECO:0000313" key="13">
    <source>
        <dbReference type="Proteomes" id="UP000043699"/>
    </source>
</evidence>
<keyword evidence="13" id="KW-1185">Reference proteome</keyword>
<dbReference type="Pfam" id="PF00359">
    <property type="entry name" value="PTS_EIIA_2"/>
    <property type="match status" value="1"/>
</dbReference>
<evidence type="ECO:0000256" key="9">
    <source>
        <dbReference type="ARBA" id="ARBA00041175"/>
    </source>
</evidence>
<dbReference type="GO" id="GO:0016301">
    <property type="term" value="F:kinase activity"/>
    <property type="evidence" value="ECO:0007669"/>
    <property type="project" value="UniProtKB-KW"/>
</dbReference>
<keyword evidence="2" id="KW-0813">Transport</keyword>
<dbReference type="Proteomes" id="UP000043699">
    <property type="component" value="Unassembled WGS sequence"/>
</dbReference>
<evidence type="ECO:0000313" key="12">
    <source>
        <dbReference type="EMBL" id="CEG21415.1"/>
    </source>
</evidence>
<keyword evidence="7" id="KW-0418">Kinase</keyword>
<accession>A0A098EI05</accession>
<dbReference type="InterPro" id="IPR016152">
    <property type="entry name" value="PTrfase/Anion_transptr"/>
</dbReference>
<dbReference type="Gene3D" id="3.40.930.10">
    <property type="entry name" value="Mannitol-specific EII, Chain A"/>
    <property type="match status" value="1"/>
</dbReference>
<dbReference type="CDD" id="cd00211">
    <property type="entry name" value="PTS_IIA_fru"/>
    <property type="match status" value="1"/>
</dbReference>
<comment type="subcellular location">
    <subcellularLocation>
        <location evidence="1">Cytoplasm</location>
    </subcellularLocation>
</comment>
<dbReference type="AlphaFoldDB" id="A0A098EI05"/>
<organism evidence="12 13">
    <name type="scientific">Planococcus massiliensis</name>
    <dbReference type="NCBI Taxonomy" id="1499687"/>
    <lineage>
        <taxon>Bacteria</taxon>
        <taxon>Bacillati</taxon>
        <taxon>Bacillota</taxon>
        <taxon>Bacilli</taxon>
        <taxon>Bacillales</taxon>
        <taxon>Caryophanaceae</taxon>
        <taxon>Planococcus</taxon>
    </lineage>
</organism>
<keyword evidence="5 12" id="KW-0808">Transferase</keyword>
<dbReference type="GO" id="GO:0005737">
    <property type="term" value="C:cytoplasm"/>
    <property type="evidence" value="ECO:0007669"/>
    <property type="project" value="UniProtKB-SubCell"/>
</dbReference>
<protein>
    <recommendedName>
        <fullName evidence="9">Ascorbate-specific PTS system EIIA component</fullName>
    </recommendedName>
    <alternativeName>
        <fullName evidence="10">Ascorbate-specific phosphotransferase enzyme IIA component</fullName>
    </alternativeName>
</protein>
<comment type="function">
    <text evidence="8">The phosphoenolpyruvate-dependent sugar phosphotransferase system (sugar PTS), a major carbohydrate active transport system, catalyzes the phosphorylation of incoming sugar substrates concomitantly with their translocation across the cell membrane. The enzyme II UlaABC PTS system is involved in ascorbate transport.</text>
</comment>